<reference evidence="8 9" key="1">
    <citation type="submission" date="2016-02" db="EMBL/GenBank/DDBJ databases">
        <title>Ulvibacter sp. LPB0005, isolated from Thais luteostoma.</title>
        <authorList>
            <person name="Shin S.-K."/>
            <person name="Yi H."/>
        </authorList>
    </citation>
    <scope>NUCLEOTIDE SEQUENCE [LARGE SCALE GENOMIC DNA]</scope>
    <source>
        <strain evidence="8 9">LPB0005</strain>
    </source>
</reference>
<dbReference type="InterPro" id="IPR055353">
    <property type="entry name" value="DUF7619"/>
</dbReference>
<dbReference type="Gene3D" id="3.80.20.20">
    <property type="entry name" value="Receptor L-domain"/>
    <property type="match status" value="2"/>
</dbReference>
<keyword evidence="9" id="KW-1185">Reference proteome</keyword>
<protein>
    <recommendedName>
        <fullName evidence="7">HYR domain-containing protein</fullName>
    </recommendedName>
</protein>
<name>A0A167IGJ0_9FLAO</name>
<gene>
    <name evidence="8" type="ORF">ULVI_02420</name>
</gene>
<dbReference type="NCBIfam" id="TIGR04183">
    <property type="entry name" value="Por_Secre_tail"/>
    <property type="match status" value="1"/>
</dbReference>
<comment type="caution">
    <text evidence="8">The sequence shown here is derived from an EMBL/GenBank/DDBJ whole genome shotgun (WGS) entry which is preliminary data.</text>
</comment>
<evidence type="ECO:0000313" key="9">
    <source>
        <dbReference type="Proteomes" id="UP000077013"/>
    </source>
</evidence>
<keyword evidence="5" id="KW-0677">Repeat</keyword>
<evidence type="ECO:0000256" key="4">
    <source>
        <dbReference type="ARBA" id="ARBA00022729"/>
    </source>
</evidence>
<evidence type="ECO:0000256" key="5">
    <source>
        <dbReference type="ARBA" id="ARBA00022737"/>
    </source>
</evidence>
<dbReference type="InterPro" id="IPR051648">
    <property type="entry name" value="CWI-Assembly_Regulator"/>
</dbReference>
<dbReference type="GO" id="GO:0030313">
    <property type="term" value="C:cell envelope"/>
    <property type="evidence" value="ECO:0007669"/>
    <property type="project" value="UniProtKB-SubCell"/>
</dbReference>
<dbReference type="RefSeq" id="WP_068589350.1">
    <property type="nucleotide sequence ID" value="NZ_LRXL01000026.1"/>
</dbReference>
<keyword evidence="6" id="KW-0325">Glycoprotein</keyword>
<dbReference type="Pfam" id="PF18962">
    <property type="entry name" value="Por_Secre_tail"/>
    <property type="match status" value="1"/>
</dbReference>
<evidence type="ECO:0000313" key="8">
    <source>
        <dbReference type="EMBL" id="OAB79630.1"/>
    </source>
</evidence>
<dbReference type="OrthoDB" id="1110367at2"/>
<dbReference type="SUPFAM" id="SSF52058">
    <property type="entry name" value="L domain-like"/>
    <property type="match status" value="4"/>
</dbReference>
<evidence type="ECO:0000256" key="1">
    <source>
        <dbReference type="ARBA" id="ARBA00004191"/>
    </source>
</evidence>
<proteinExistence type="predicted"/>
<dbReference type="InterPro" id="IPR036941">
    <property type="entry name" value="Rcpt_L-dom_sf"/>
</dbReference>
<sequence length="1124" mass="121929">MVKFVLRFLYFWKPILLVTFLLISTPILSQCPEESVYLNTQAKINQFVALYPNCTQIQAPYLLSIGHPNGNTNITDLSPLSQITSVSGHIEVFGNPNLTSLDGLQNMVFQPNSGLTIVNNIQLTSLQDAGSLASTNFSLSISNLPLLSDFSSLPNFSVLKSFSLYQTDSFSDLSGLENITSITGGISISENSGLTNLNGLQVDLSESPNNSRITIINNPILQTISGLLNSATGTFSIIVINNPNLNSLSGLEPIDQIQSLRIDNNDALQNLVGLEGVTECREFLLRDNEQMVDVSGFQQVAFTDLSFIDKFVVTNNPSLISLSGLTTGSAELKEVLIANNPLLENLDGLEGVSSVRYKLEVKENDALEHLDGLVNVSSFGRDLIIKNNPSLLHVDGLINCVFLRRSLIIQDNEALQNLNGLANIQNEILFTAQYLFDANPQLSDISGLANFNFTSLNAESELSFQGNTSLSSCAVESVCDFLASDSLAEITIMNNAPGCNSEPEVILECDLDINIISGEVRFDFNNDGCDITDLVAPNILIETTDGTNTYGAFTNAEGFYQNFVEADGSVTTSVAGGSLPPFYMATPATTTTVFSGFGNEEIVDFCLTASEDIDDVKITIVPITVARAGFNARYQLIYENLGTTIANGQVSLQFDTSRQNFVNATPNPTTVSGGLIEWDYATLQPFEIRTIDVTLFTQAPPVNQPDDELLLIAHVDPITNDVDIENNDATLKQLIVASYDPNDKQIVQGAEISEDEVGGYLDYIVRFQNTGNAEALQVIVTDTLHSNLDWGTVRPLSASHQYTTQIFNGNAVSFTFNDINLPPEVSDPVGSQGYVAFQVRTKNDLLVGDVIENTANIFFDANPPIITNTTATTVIDTTPPTAVCQTVLAVLDENGEVIVTADEVDGGSTDANGISDLEISQTDFNCSHVGENDIILTVTDTSGNQSTCTANVFVFDHTPPIFDSDTLPLDQVRQAESNGFYMLEDFTENLLVSDNCTDDLEVVQSPEIGSSLEPGVHFITLSSIDTATNDATYVFQLTVEEFLSATDFTLKNAITIYPNPASEKLFIVTSEGVSVENIRIYSVVGIQVKTTSEATLDISNFSEGIYFVKIKTNRGNITKKIVIE</sequence>
<evidence type="ECO:0000256" key="3">
    <source>
        <dbReference type="ARBA" id="ARBA00022525"/>
    </source>
</evidence>
<dbReference type="InterPro" id="IPR026444">
    <property type="entry name" value="Secre_tail"/>
</dbReference>
<feature type="domain" description="HYR" evidence="7">
    <location>
        <begin position="875"/>
        <end position="956"/>
    </location>
</feature>
<evidence type="ECO:0000259" key="7">
    <source>
        <dbReference type="PROSITE" id="PS50825"/>
    </source>
</evidence>
<evidence type="ECO:0000256" key="2">
    <source>
        <dbReference type="ARBA" id="ARBA00022512"/>
    </source>
</evidence>
<dbReference type="PROSITE" id="PS50825">
    <property type="entry name" value="HYR"/>
    <property type="match status" value="1"/>
</dbReference>
<dbReference type="Pfam" id="PF24595">
    <property type="entry name" value="DUF7619"/>
    <property type="match status" value="1"/>
</dbReference>
<dbReference type="EMBL" id="LRXL01000026">
    <property type="protein sequence ID" value="OAB79630.1"/>
    <property type="molecule type" value="Genomic_DNA"/>
</dbReference>
<accession>A0A167IGJ0</accession>
<dbReference type="PANTHER" id="PTHR31018">
    <property type="entry name" value="SPORULATION-SPECIFIC PROTEIN-RELATED"/>
    <property type="match status" value="1"/>
</dbReference>
<organism evidence="8 9">
    <name type="scientific">Cochleicola gelatinilyticus</name>
    <dbReference type="NCBI Taxonomy" id="1763537"/>
    <lineage>
        <taxon>Bacteria</taxon>
        <taxon>Pseudomonadati</taxon>
        <taxon>Bacteroidota</taxon>
        <taxon>Flavobacteriia</taxon>
        <taxon>Flavobacteriales</taxon>
        <taxon>Flavobacteriaceae</taxon>
        <taxon>Cochleicola</taxon>
    </lineage>
</organism>
<dbReference type="STRING" id="1763537.ULVI_02420"/>
<keyword evidence="3" id="KW-0964">Secreted</keyword>
<keyword evidence="2" id="KW-0134">Cell wall</keyword>
<dbReference type="AlphaFoldDB" id="A0A167IGJ0"/>
<dbReference type="PANTHER" id="PTHR31018:SF3">
    <property type="entry name" value="RECEPTOR PROTEIN-TYROSINE KINASE"/>
    <property type="match status" value="1"/>
</dbReference>
<evidence type="ECO:0000256" key="6">
    <source>
        <dbReference type="ARBA" id="ARBA00023180"/>
    </source>
</evidence>
<dbReference type="Gene3D" id="2.60.40.740">
    <property type="match status" value="1"/>
</dbReference>
<dbReference type="Proteomes" id="UP000077013">
    <property type="component" value="Unassembled WGS sequence"/>
</dbReference>
<comment type="subcellular location">
    <subcellularLocation>
        <location evidence="1">Secreted</location>
        <location evidence="1">Cell wall</location>
    </subcellularLocation>
</comment>
<dbReference type="InterPro" id="IPR003410">
    <property type="entry name" value="HYR_dom"/>
</dbReference>
<keyword evidence="4" id="KW-0732">Signal</keyword>